<reference evidence="1" key="1">
    <citation type="submission" date="2022-08" db="EMBL/GenBank/DDBJ databases">
        <authorList>
            <person name="Deng Y."/>
            <person name="Han X.-F."/>
            <person name="Zhang Y.-Q."/>
        </authorList>
    </citation>
    <scope>NUCLEOTIDE SEQUENCE</scope>
    <source>
        <strain evidence="1">CPCC 203386</strain>
    </source>
</reference>
<gene>
    <name evidence="1" type="ORF">N1032_22165</name>
</gene>
<dbReference type="RefSeq" id="WP_259542388.1">
    <property type="nucleotide sequence ID" value="NZ_JANLCJ010000030.1"/>
</dbReference>
<comment type="caution">
    <text evidence="1">The sequence shown here is derived from an EMBL/GenBank/DDBJ whole genome shotgun (WGS) entry which is preliminary data.</text>
</comment>
<sequence length="57" mass="6660">MAILKKNKKYEKAPRKEIKSTLAVRLTQDEIKKFNNYLEKTGLNKQDALRKIVLSVI</sequence>
<accession>A0ABT2H929</accession>
<evidence type="ECO:0008006" key="3">
    <source>
        <dbReference type="Google" id="ProtNLM"/>
    </source>
</evidence>
<dbReference type="EMBL" id="JANLCJ010000030">
    <property type="protein sequence ID" value="MCS5736444.1"/>
    <property type="molecule type" value="Genomic_DNA"/>
</dbReference>
<protein>
    <recommendedName>
        <fullName evidence="3">CopG family transcriptional regulator</fullName>
    </recommendedName>
</protein>
<evidence type="ECO:0000313" key="1">
    <source>
        <dbReference type="EMBL" id="MCS5736444.1"/>
    </source>
</evidence>
<evidence type="ECO:0000313" key="2">
    <source>
        <dbReference type="Proteomes" id="UP001165586"/>
    </source>
</evidence>
<keyword evidence="2" id="KW-1185">Reference proteome</keyword>
<dbReference type="Proteomes" id="UP001165586">
    <property type="component" value="Unassembled WGS sequence"/>
</dbReference>
<proteinExistence type="predicted"/>
<name>A0ABT2H929_9MICO</name>
<organism evidence="1 2">
    <name type="scientific">Herbiconiux daphne</name>
    <dbReference type="NCBI Taxonomy" id="2970914"/>
    <lineage>
        <taxon>Bacteria</taxon>
        <taxon>Bacillati</taxon>
        <taxon>Actinomycetota</taxon>
        <taxon>Actinomycetes</taxon>
        <taxon>Micrococcales</taxon>
        <taxon>Microbacteriaceae</taxon>
        <taxon>Herbiconiux</taxon>
    </lineage>
</organism>